<reference evidence="10 11" key="1">
    <citation type="submission" date="2017-03" db="EMBL/GenBank/DDBJ databases">
        <title>Draft Genome sequence of Marispirochaeta sp. strain JC444.</title>
        <authorList>
            <person name="Shivani Y."/>
            <person name="Subhash Y."/>
            <person name="Sasikala C."/>
            <person name="Ramana C."/>
        </authorList>
    </citation>
    <scope>NUCLEOTIDE SEQUENCE [LARGE SCALE GENOMIC DNA]</scope>
    <source>
        <strain evidence="10 11">JC444</strain>
    </source>
</reference>
<feature type="coiled-coil region" evidence="8">
    <location>
        <begin position="323"/>
        <end position="375"/>
    </location>
</feature>
<evidence type="ECO:0000256" key="5">
    <source>
        <dbReference type="ARBA" id="ARBA00022692"/>
    </source>
</evidence>
<dbReference type="RefSeq" id="WP_083049444.1">
    <property type="nucleotide sequence ID" value="NZ_MWQY01000006.1"/>
</dbReference>
<evidence type="ECO:0000256" key="7">
    <source>
        <dbReference type="ARBA" id="ARBA00023237"/>
    </source>
</evidence>
<dbReference type="OrthoDB" id="367883at2"/>
<accession>A0A1Y1S0V8</accession>
<evidence type="ECO:0000313" key="10">
    <source>
        <dbReference type="EMBL" id="ORC36289.1"/>
    </source>
</evidence>
<feature type="chain" id="PRO_5012779078" description="Transporter" evidence="9">
    <location>
        <begin position="21"/>
        <end position="432"/>
    </location>
</feature>
<dbReference type="Gene3D" id="1.20.1600.10">
    <property type="entry name" value="Outer membrane efflux proteins (OEP)"/>
    <property type="match status" value="1"/>
</dbReference>
<dbReference type="GO" id="GO:0009279">
    <property type="term" value="C:cell outer membrane"/>
    <property type="evidence" value="ECO:0007669"/>
    <property type="project" value="UniProtKB-SubCell"/>
</dbReference>
<dbReference type="AlphaFoldDB" id="A0A1Y1S0V8"/>
<dbReference type="SUPFAM" id="SSF56954">
    <property type="entry name" value="Outer membrane efflux proteins (OEP)"/>
    <property type="match status" value="1"/>
</dbReference>
<evidence type="ECO:0000256" key="8">
    <source>
        <dbReference type="SAM" id="Coils"/>
    </source>
</evidence>
<keyword evidence="6" id="KW-0472">Membrane</keyword>
<keyword evidence="8" id="KW-0175">Coiled coil</keyword>
<keyword evidence="5" id="KW-0812">Transmembrane</keyword>
<dbReference type="InterPro" id="IPR003423">
    <property type="entry name" value="OMP_efflux"/>
</dbReference>
<comment type="caution">
    <text evidence="10">The sequence shown here is derived from an EMBL/GenBank/DDBJ whole genome shotgun (WGS) entry which is preliminary data.</text>
</comment>
<keyword evidence="9" id="KW-0732">Signal</keyword>
<dbReference type="PANTHER" id="PTHR30026:SF20">
    <property type="entry name" value="OUTER MEMBRANE PROTEIN TOLC"/>
    <property type="match status" value="1"/>
</dbReference>
<comment type="subcellular location">
    <subcellularLocation>
        <location evidence="1">Cell outer membrane</location>
    </subcellularLocation>
</comment>
<dbReference type="GO" id="GO:0015288">
    <property type="term" value="F:porin activity"/>
    <property type="evidence" value="ECO:0007669"/>
    <property type="project" value="TreeGrafter"/>
</dbReference>
<evidence type="ECO:0000256" key="1">
    <source>
        <dbReference type="ARBA" id="ARBA00004442"/>
    </source>
</evidence>
<keyword evidence="7" id="KW-0998">Cell outer membrane</keyword>
<comment type="similarity">
    <text evidence="2">Belongs to the outer membrane factor (OMF) (TC 1.B.17) family.</text>
</comment>
<evidence type="ECO:0000256" key="3">
    <source>
        <dbReference type="ARBA" id="ARBA00022448"/>
    </source>
</evidence>
<evidence type="ECO:0000256" key="2">
    <source>
        <dbReference type="ARBA" id="ARBA00007613"/>
    </source>
</evidence>
<dbReference type="EMBL" id="MWQY01000006">
    <property type="protein sequence ID" value="ORC36289.1"/>
    <property type="molecule type" value="Genomic_DNA"/>
</dbReference>
<evidence type="ECO:0000256" key="9">
    <source>
        <dbReference type="SAM" id="SignalP"/>
    </source>
</evidence>
<proteinExistence type="inferred from homology"/>
<evidence type="ECO:0008006" key="12">
    <source>
        <dbReference type="Google" id="ProtNLM"/>
    </source>
</evidence>
<dbReference type="Proteomes" id="UP000192343">
    <property type="component" value="Unassembled WGS sequence"/>
</dbReference>
<keyword evidence="3" id="KW-0813">Transport</keyword>
<keyword evidence="4" id="KW-1134">Transmembrane beta strand</keyword>
<organism evidence="10 11">
    <name type="scientific">Marispirochaeta aestuarii</name>
    <dbReference type="NCBI Taxonomy" id="1963862"/>
    <lineage>
        <taxon>Bacteria</taxon>
        <taxon>Pseudomonadati</taxon>
        <taxon>Spirochaetota</taxon>
        <taxon>Spirochaetia</taxon>
        <taxon>Spirochaetales</taxon>
        <taxon>Spirochaetaceae</taxon>
        <taxon>Marispirochaeta</taxon>
    </lineage>
</organism>
<gene>
    <name evidence="10" type="ORF">B4O97_06785</name>
</gene>
<evidence type="ECO:0000256" key="4">
    <source>
        <dbReference type="ARBA" id="ARBA00022452"/>
    </source>
</evidence>
<dbReference type="PANTHER" id="PTHR30026">
    <property type="entry name" value="OUTER MEMBRANE PROTEIN TOLC"/>
    <property type="match status" value="1"/>
</dbReference>
<dbReference type="Pfam" id="PF02321">
    <property type="entry name" value="OEP"/>
    <property type="match status" value="2"/>
</dbReference>
<dbReference type="GO" id="GO:0015562">
    <property type="term" value="F:efflux transmembrane transporter activity"/>
    <property type="evidence" value="ECO:0007669"/>
    <property type="project" value="InterPro"/>
</dbReference>
<dbReference type="InterPro" id="IPR051906">
    <property type="entry name" value="TolC-like"/>
</dbReference>
<dbReference type="STRING" id="1963862.B4O97_06785"/>
<feature type="signal peptide" evidence="9">
    <location>
        <begin position="1"/>
        <end position="20"/>
    </location>
</feature>
<keyword evidence="11" id="KW-1185">Reference proteome</keyword>
<sequence length="432" mass="48035">MKRFILILTAFSFLALGLPAQEQSIDLADFLSLVEKNSLDLTAAETDRLLAEAQERLAKSAIYPMIGGQAGYTRNFIEITQDMGPLGEIPMNTDNEFSFGVSVEQAIFDMKAFRGVEASREYLKLTGSAYEATRQAIMTAAKKLFYQSLLLQKVLEVRESSQANAYDTFQETRAKFENGIASKMDVLRAEVNWKVTIPETTQAAKNLDVALNNLKNMAGIAPEETIQLSGSLMEYPELPPKLPLQEILSSRPDYEALLNQRQLQEINVAAKRAEFYPSLSANITYGWQAANNEFDLSDPTDSLSAGLTVNIPIFYGGSRFAQLDQARLELEQTHTSIAKKQDDVRTQIESIRLSLKEASDRIESARQTLSTAEQAYEITSTSLESGLATQLELKDARLSLEGAQLQYYSAIFDYLNAYFDWQSAVGVGAELL</sequence>
<dbReference type="GO" id="GO:1990281">
    <property type="term" value="C:efflux pump complex"/>
    <property type="evidence" value="ECO:0007669"/>
    <property type="project" value="TreeGrafter"/>
</dbReference>
<name>A0A1Y1S0V8_9SPIO</name>
<evidence type="ECO:0000256" key="6">
    <source>
        <dbReference type="ARBA" id="ARBA00023136"/>
    </source>
</evidence>
<evidence type="ECO:0000313" key="11">
    <source>
        <dbReference type="Proteomes" id="UP000192343"/>
    </source>
</evidence>
<protein>
    <recommendedName>
        <fullName evidence="12">Transporter</fullName>
    </recommendedName>
</protein>